<comment type="similarity">
    <text evidence="2 11">Belongs to the bacterial histone-like protein family.</text>
</comment>
<reference evidence="12 13" key="1">
    <citation type="submission" date="2019-02" db="EMBL/GenBank/DDBJ databases">
        <title>Deep-cultivation of Planctomycetes and their phenomic and genomic characterization uncovers novel biology.</title>
        <authorList>
            <person name="Wiegand S."/>
            <person name="Jogler M."/>
            <person name="Boedeker C."/>
            <person name="Pinto D."/>
            <person name="Vollmers J."/>
            <person name="Rivas-Marin E."/>
            <person name="Kohn T."/>
            <person name="Peeters S.H."/>
            <person name="Heuer A."/>
            <person name="Rast P."/>
            <person name="Oberbeckmann S."/>
            <person name="Bunk B."/>
            <person name="Jeske O."/>
            <person name="Meyerdierks A."/>
            <person name="Storesund J.E."/>
            <person name="Kallscheuer N."/>
            <person name="Luecker S."/>
            <person name="Lage O.M."/>
            <person name="Pohl T."/>
            <person name="Merkel B.J."/>
            <person name="Hornburger P."/>
            <person name="Mueller R.-W."/>
            <person name="Bruemmer F."/>
            <person name="Labrenz M."/>
            <person name="Spormann A.M."/>
            <person name="Op den Camp H."/>
            <person name="Overmann J."/>
            <person name="Amann R."/>
            <person name="Jetten M.S.M."/>
            <person name="Mascher T."/>
            <person name="Medema M.H."/>
            <person name="Devos D.P."/>
            <person name="Kaster A.-K."/>
            <person name="Ovreas L."/>
            <person name="Rohde M."/>
            <person name="Galperin M.Y."/>
            <person name="Jogler C."/>
        </authorList>
    </citation>
    <scope>NUCLEOTIDE SEQUENCE [LARGE SCALE GENOMIC DNA]</scope>
    <source>
        <strain evidence="12 13">Pan181</strain>
    </source>
</reference>
<comment type="subunit">
    <text evidence="3">Homodimer.</text>
</comment>
<evidence type="ECO:0000256" key="8">
    <source>
        <dbReference type="ARBA" id="ARBA00033120"/>
    </source>
</evidence>
<dbReference type="GO" id="GO:0006260">
    <property type="term" value="P:DNA replication"/>
    <property type="evidence" value="ECO:0007669"/>
    <property type="project" value="UniProtKB-KW"/>
</dbReference>
<dbReference type="Pfam" id="PF00216">
    <property type="entry name" value="Bac_DNA_binding"/>
    <property type="match status" value="1"/>
</dbReference>
<evidence type="ECO:0000313" key="13">
    <source>
        <dbReference type="Proteomes" id="UP000315750"/>
    </source>
</evidence>
<dbReference type="KEGG" id="amuc:Pan181_22700"/>
<dbReference type="GO" id="GO:0030527">
    <property type="term" value="F:structural constituent of chromatin"/>
    <property type="evidence" value="ECO:0007669"/>
    <property type="project" value="InterPro"/>
</dbReference>
<dbReference type="RefSeq" id="WP_145246827.1">
    <property type="nucleotide sequence ID" value="NZ_CP036278.1"/>
</dbReference>
<dbReference type="GO" id="GO:0005829">
    <property type="term" value="C:cytosol"/>
    <property type="evidence" value="ECO:0007669"/>
    <property type="project" value="TreeGrafter"/>
</dbReference>
<dbReference type="OrthoDB" id="331625at2"/>
<evidence type="ECO:0000256" key="10">
    <source>
        <dbReference type="ARBA" id="ARBA00046140"/>
    </source>
</evidence>
<name>A0A518AMV5_9BACT</name>
<dbReference type="Proteomes" id="UP000315750">
    <property type="component" value="Chromosome"/>
</dbReference>
<evidence type="ECO:0000256" key="5">
    <source>
        <dbReference type="ARBA" id="ARBA00022705"/>
    </source>
</evidence>
<dbReference type="SUPFAM" id="SSF47729">
    <property type="entry name" value="IHF-like DNA-binding proteins"/>
    <property type="match status" value="1"/>
</dbReference>
<organism evidence="12 13">
    <name type="scientific">Aeoliella mucimassa</name>
    <dbReference type="NCBI Taxonomy" id="2527972"/>
    <lineage>
        <taxon>Bacteria</taxon>
        <taxon>Pseudomonadati</taxon>
        <taxon>Planctomycetota</taxon>
        <taxon>Planctomycetia</taxon>
        <taxon>Pirellulales</taxon>
        <taxon>Lacipirellulaceae</taxon>
        <taxon>Aeoliella</taxon>
    </lineage>
</organism>
<keyword evidence="7 12" id="KW-0238">DNA-binding</keyword>
<comment type="subcellular location">
    <subcellularLocation>
        <location evidence="1">Virion</location>
    </subcellularLocation>
</comment>
<dbReference type="CDD" id="cd13834">
    <property type="entry name" value="HU_like"/>
    <property type="match status" value="1"/>
</dbReference>
<gene>
    <name evidence="12" type="ORF">Pan181_22700</name>
</gene>
<dbReference type="SMART" id="SM00411">
    <property type="entry name" value="BHL"/>
    <property type="match status" value="1"/>
</dbReference>
<comment type="function">
    <text evidence="10">DNA-binding protein that plays a critical role in nucleoid compaction, genome replication and DNA replication and transcription. Binds to both ssDNA and dsDNA with a binding site covering about 15 nucleotides. Displays DNA-supercoiling activity only when associated with the viral DNA topoisomerase 2.</text>
</comment>
<sequence length="107" mass="11665">MAKAAPKPPTKTEVYASIAEKTGLTKRQVATVFDALNEEIEKALTGRGAPKTFTLHGLCKIVLQHKKATPEREGINPFTGEPTVFKAKPAKNVVKIRPLKKLKDMVG</sequence>
<keyword evidence="13" id="KW-1185">Reference proteome</keyword>
<accession>A0A518AMV5</accession>
<dbReference type="AlphaFoldDB" id="A0A518AMV5"/>
<evidence type="ECO:0000256" key="11">
    <source>
        <dbReference type="RuleBase" id="RU003939"/>
    </source>
</evidence>
<dbReference type="PANTHER" id="PTHR33175:SF13">
    <property type="entry name" value="HISTONE-LIKE PROTEIN"/>
    <property type="match status" value="1"/>
</dbReference>
<evidence type="ECO:0000256" key="2">
    <source>
        <dbReference type="ARBA" id="ARBA00010529"/>
    </source>
</evidence>
<evidence type="ECO:0000256" key="4">
    <source>
        <dbReference type="ARBA" id="ARBA00016145"/>
    </source>
</evidence>
<dbReference type="InterPro" id="IPR000119">
    <property type="entry name" value="Hist_DNA-bd"/>
</dbReference>
<dbReference type="EMBL" id="CP036278">
    <property type="protein sequence ID" value="QDU56067.1"/>
    <property type="molecule type" value="Genomic_DNA"/>
</dbReference>
<evidence type="ECO:0000256" key="3">
    <source>
        <dbReference type="ARBA" id="ARBA00011738"/>
    </source>
</evidence>
<dbReference type="PANTHER" id="PTHR33175">
    <property type="entry name" value="DNA-BINDING PROTEIN HU"/>
    <property type="match status" value="1"/>
</dbReference>
<evidence type="ECO:0000313" key="12">
    <source>
        <dbReference type="EMBL" id="QDU56067.1"/>
    </source>
</evidence>
<evidence type="ECO:0000256" key="7">
    <source>
        <dbReference type="ARBA" id="ARBA00023125"/>
    </source>
</evidence>
<proteinExistence type="inferred from homology"/>
<evidence type="ECO:0000256" key="9">
    <source>
        <dbReference type="ARBA" id="ARBA00033227"/>
    </source>
</evidence>
<keyword evidence="5" id="KW-0235">DNA replication</keyword>
<protein>
    <recommendedName>
        <fullName evidence="4">Viral histone-like protein</fullName>
    </recommendedName>
    <alternativeName>
        <fullName evidence="9">DNA-binding protein pA104R</fullName>
    </alternativeName>
    <alternativeName>
        <fullName evidence="8">pA104R</fullName>
    </alternativeName>
</protein>
<dbReference type="InterPro" id="IPR010992">
    <property type="entry name" value="IHF-like_DNA-bd_dom_sf"/>
</dbReference>
<dbReference type="GO" id="GO:0003677">
    <property type="term" value="F:DNA binding"/>
    <property type="evidence" value="ECO:0007669"/>
    <property type="project" value="UniProtKB-KW"/>
</dbReference>
<evidence type="ECO:0000256" key="1">
    <source>
        <dbReference type="ARBA" id="ARBA00004328"/>
    </source>
</evidence>
<dbReference type="Gene3D" id="4.10.520.10">
    <property type="entry name" value="IHF-like DNA-binding proteins"/>
    <property type="match status" value="1"/>
</dbReference>
<evidence type="ECO:0000256" key="6">
    <source>
        <dbReference type="ARBA" id="ARBA00022921"/>
    </source>
</evidence>
<keyword evidence="6" id="KW-0426">Late protein</keyword>